<dbReference type="FunFam" id="1.10.10.10:FF:000001">
    <property type="entry name" value="LysR family transcriptional regulator"/>
    <property type="match status" value="1"/>
</dbReference>
<evidence type="ECO:0000256" key="4">
    <source>
        <dbReference type="ARBA" id="ARBA00023163"/>
    </source>
</evidence>
<dbReference type="GO" id="GO:0043565">
    <property type="term" value="F:sequence-specific DNA binding"/>
    <property type="evidence" value="ECO:0007669"/>
    <property type="project" value="TreeGrafter"/>
</dbReference>
<dbReference type="SUPFAM" id="SSF53850">
    <property type="entry name" value="Periplasmic binding protein-like II"/>
    <property type="match status" value="1"/>
</dbReference>
<comment type="similarity">
    <text evidence="1">Belongs to the LysR transcriptional regulatory family.</text>
</comment>
<sequence length="316" mass="35654">MAARIHIPSTTMLRIFESTARHLSVTRAADEMFLTQSAISKQIKALEDQLGRTLFIRLNRGLALTSVGESYYREIAPLLVGLERATERVVDCASVSKLTLHVFATLGERWLLERFPSFAERHPDIEVRFTAMLSSDGARQSEIDGEFRFGNGLWQGHEADYLFGREMLLVASPSLLKRVGDLRTPFDLMRYPWLQHFQVPHAWDELIESTPELAAATKAGPAPQASMYEFYNVLIRAAIAGLGLALVPRVWVRNELASGELVNPLCLGVSSKYGYYFVVPEHKVELSSVQAFRLWLREEARHTQTKLIGRREPLAA</sequence>
<dbReference type="InterPro" id="IPR000847">
    <property type="entry name" value="LysR_HTH_N"/>
</dbReference>
<evidence type="ECO:0000313" key="7">
    <source>
        <dbReference type="Proteomes" id="UP001139447"/>
    </source>
</evidence>
<evidence type="ECO:0000256" key="3">
    <source>
        <dbReference type="ARBA" id="ARBA00023125"/>
    </source>
</evidence>
<dbReference type="PRINTS" id="PR00039">
    <property type="entry name" value="HTHLYSR"/>
</dbReference>
<dbReference type="Gene3D" id="3.40.190.10">
    <property type="entry name" value="Periplasmic binding protein-like II"/>
    <property type="match status" value="2"/>
</dbReference>
<reference evidence="6" key="1">
    <citation type="submission" date="2022-03" db="EMBL/GenBank/DDBJ databases">
        <authorList>
            <person name="Woo C.Y."/>
        </authorList>
    </citation>
    <scope>NUCLEOTIDE SEQUENCE</scope>
    <source>
        <strain evidence="6">CYS-02</strain>
    </source>
</reference>
<name>A0A9X1W1B2_9BURK</name>
<dbReference type="PANTHER" id="PTHR30537">
    <property type="entry name" value="HTH-TYPE TRANSCRIPTIONAL REGULATOR"/>
    <property type="match status" value="1"/>
</dbReference>
<dbReference type="PANTHER" id="PTHR30537:SF74">
    <property type="entry name" value="HTH-TYPE TRANSCRIPTIONAL REGULATOR TRPI"/>
    <property type="match status" value="1"/>
</dbReference>
<dbReference type="GO" id="GO:0006351">
    <property type="term" value="P:DNA-templated transcription"/>
    <property type="evidence" value="ECO:0007669"/>
    <property type="project" value="TreeGrafter"/>
</dbReference>
<dbReference type="RefSeq" id="WP_243309488.1">
    <property type="nucleotide sequence ID" value="NZ_JALGBI010000003.1"/>
</dbReference>
<protein>
    <submittedName>
        <fullName evidence="6">LysR substrate-binding domain-containing protein</fullName>
    </submittedName>
</protein>
<keyword evidence="4" id="KW-0804">Transcription</keyword>
<evidence type="ECO:0000259" key="5">
    <source>
        <dbReference type="PROSITE" id="PS50931"/>
    </source>
</evidence>
<keyword evidence="2" id="KW-0805">Transcription regulation</keyword>
<dbReference type="InterPro" id="IPR036390">
    <property type="entry name" value="WH_DNA-bd_sf"/>
</dbReference>
<dbReference type="Pfam" id="PF03466">
    <property type="entry name" value="LysR_substrate"/>
    <property type="match status" value="1"/>
</dbReference>
<dbReference type="SUPFAM" id="SSF46785">
    <property type="entry name" value="Winged helix' DNA-binding domain"/>
    <property type="match status" value="1"/>
</dbReference>
<keyword evidence="7" id="KW-1185">Reference proteome</keyword>
<feature type="domain" description="HTH lysR-type" evidence="5">
    <location>
        <begin position="8"/>
        <end position="65"/>
    </location>
</feature>
<dbReference type="InterPro" id="IPR058163">
    <property type="entry name" value="LysR-type_TF_proteobact-type"/>
</dbReference>
<dbReference type="PROSITE" id="PS50931">
    <property type="entry name" value="HTH_LYSR"/>
    <property type="match status" value="1"/>
</dbReference>
<dbReference type="Gene3D" id="1.10.10.10">
    <property type="entry name" value="Winged helix-like DNA-binding domain superfamily/Winged helix DNA-binding domain"/>
    <property type="match status" value="1"/>
</dbReference>
<dbReference type="InterPro" id="IPR036388">
    <property type="entry name" value="WH-like_DNA-bd_sf"/>
</dbReference>
<accession>A0A9X1W1B2</accession>
<dbReference type="CDD" id="cd08432">
    <property type="entry name" value="PBP2_GcdR_TrpI_HvrB_AmpR_like"/>
    <property type="match status" value="1"/>
</dbReference>
<dbReference type="InterPro" id="IPR005119">
    <property type="entry name" value="LysR_subst-bd"/>
</dbReference>
<dbReference type="Pfam" id="PF00126">
    <property type="entry name" value="HTH_1"/>
    <property type="match status" value="1"/>
</dbReference>
<dbReference type="GO" id="GO:0003700">
    <property type="term" value="F:DNA-binding transcription factor activity"/>
    <property type="evidence" value="ECO:0007669"/>
    <property type="project" value="InterPro"/>
</dbReference>
<comment type="caution">
    <text evidence="6">The sequence shown here is derived from an EMBL/GenBank/DDBJ whole genome shotgun (WGS) entry which is preliminary data.</text>
</comment>
<dbReference type="Proteomes" id="UP001139447">
    <property type="component" value="Unassembled WGS sequence"/>
</dbReference>
<organism evidence="6 7">
    <name type="scientific">Variovorax terrae</name>
    <dbReference type="NCBI Taxonomy" id="2923278"/>
    <lineage>
        <taxon>Bacteria</taxon>
        <taxon>Pseudomonadati</taxon>
        <taxon>Pseudomonadota</taxon>
        <taxon>Betaproteobacteria</taxon>
        <taxon>Burkholderiales</taxon>
        <taxon>Comamonadaceae</taxon>
        <taxon>Variovorax</taxon>
    </lineage>
</organism>
<evidence type="ECO:0000256" key="1">
    <source>
        <dbReference type="ARBA" id="ARBA00009437"/>
    </source>
</evidence>
<keyword evidence="3" id="KW-0238">DNA-binding</keyword>
<evidence type="ECO:0000313" key="6">
    <source>
        <dbReference type="EMBL" id="MCJ0765902.1"/>
    </source>
</evidence>
<evidence type="ECO:0000256" key="2">
    <source>
        <dbReference type="ARBA" id="ARBA00023015"/>
    </source>
</evidence>
<dbReference type="AlphaFoldDB" id="A0A9X1W1B2"/>
<dbReference type="EMBL" id="JALGBI010000003">
    <property type="protein sequence ID" value="MCJ0765902.1"/>
    <property type="molecule type" value="Genomic_DNA"/>
</dbReference>
<gene>
    <name evidence="6" type="ORF">MMF98_22025</name>
</gene>
<proteinExistence type="inferred from homology"/>